<reference evidence="1" key="1">
    <citation type="journal article" date="2014" name="Front. Microbiol.">
        <title>High frequency of phylogenetically diverse reductive dehalogenase-homologous genes in deep subseafloor sedimentary metagenomes.</title>
        <authorList>
            <person name="Kawai M."/>
            <person name="Futagami T."/>
            <person name="Toyoda A."/>
            <person name="Takaki Y."/>
            <person name="Nishi S."/>
            <person name="Hori S."/>
            <person name="Arai W."/>
            <person name="Tsubouchi T."/>
            <person name="Morono Y."/>
            <person name="Uchiyama I."/>
            <person name="Ito T."/>
            <person name="Fujiyama A."/>
            <person name="Inagaki F."/>
            <person name="Takami H."/>
        </authorList>
    </citation>
    <scope>NUCLEOTIDE SEQUENCE</scope>
    <source>
        <strain evidence="1">Expedition CK06-06</strain>
    </source>
</reference>
<dbReference type="InterPro" id="IPR011990">
    <property type="entry name" value="TPR-like_helical_dom_sf"/>
</dbReference>
<organism evidence="1">
    <name type="scientific">marine sediment metagenome</name>
    <dbReference type="NCBI Taxonomy" id="412755"/>
    <lineage>
        <taxon>unclassified sequences</taxon>
        <taxon>metagenomes</taxon>
        <taxon>ecological metagenomes</taxon>
    </lineage>
</organism>
<evidence type="ECO:0000313" key="1">
    <source>
        <dbReference type="EMBL" id="GAI88707.1"/>
    </source>
</evidence>
<protein>
    <recommendedName>
        <fullName evidence="2">Tetratricopeptide repeat protein</fullName>
    </recommendedName>
</protein>
<dbReference type="InterPro" id="IPR019734">
    <property type="entry name" value="TPR_rpt"/>
</dbReference>
<name>X1S6M8_9ZZZZ</name>
<proteinExistence type="predicted"/>
<dbReference type="Gene3D" id="1.25.40.10">
    <property type="entry name" value="Tetratricopeptide repeat domain"/>
    <property type="match status" value="2"/>
</dbReference>
<dbReference type="SMART" id="SM00028">
    <property type="entry name" value="TPR"/>
    <property type="match status" value="3"/>
</dbReference>
<dbReference type="PROSITE" id="PS50005">
    <property type="entry name" value="TPR"/>
    <property type="match status" value="1"/>
</dbReference>
<dbReference type="AlphaFoldDB" id="X1S6M8"/>
<sequence>RRWTTDDRRWTTDDEIRNILGTDVDVSAGAKGILGPHKTFASFSNDKFNQHLRAAEMYLKQGRYYRAADSYTLASIYKPDDPLCYAGRSHALFAAGEYLSSALFLSRALEIFPEYARFKIDLVAMVGDRDKLESRIADVEEWLQRSDAAELQFLLGYVYYQMGRLQRAKQAIDAAYEKLPGSPAVIALKKAIDSAVKLDS</sequence>
<feature type="non-terminal residue" evidence="1">
    <location>
        <position position="1"/>
    </location>
</feature>
<dbReference type="EMBL" id="BARW01022757">
    <property type="protein sequence ID" value="GAI88707.1"/>
    <property type="molecule type" value="Genomic_DNA"/>
</dbReference>
<gene>
    <name evidence="1" type="ORF">S12H4_37889</name>
</gene>
<dbReference type="SUPFAM" id="SSF48452">
    <property type="entry name" value="TPR-like"/>
    <property type="match status" value="1"/>
</dbReference>
<comment type="caution">
    <text evidence="1">The sequence shown here is derived from an EMBL/GenBank/DDBJ whole genome shotgun (WGS) entry which is preliminary data.</text>
</comment>
<accession>X1S6M8</accession>
<evidence type="ECO:0008006" key="2">
    <source>
        <dbReference type="Google" id="ProtNLM"/>
    </source>
</evidence>